<evidence type="ECO:0000256" key="2">
    <source>
        <dbReference type="ARBA" id="ARBA00022737"/>
    </source>
</evidence>
<dbReference type="CDD" id="cd12733">
    <property type="entry name" value="RRM3_GRSF1"/>
    <property type="match status" value="1"/>
</dbReference>
<dbReference type="SMART" id="SM00360">
    <property type="entry name" value="RRM"/>
    <property type="match status" value="3"/>
</dbReference>
<feature type="compositionally biased region" description="Polar residues" evidence="5">
    <location>
        <begin position="374"/>
        <end position="434"/>
    </location>
</feature>
<dbReference type="OMA" id="QCRGLPW"/>
<dbReference type="FunCoup" id="A0A673XCH1">
    <property type="interactions" value="1231"/>
</dbReference>
<gene>
    <name evidence="8" type="primary">grsf1</name>
</gene>
<keyword evidence="9" id="KW-1185">Reference proteome</keyword>
<dbReference type="InterPro" id="IPR000504">
    <property type="entry name" value="RRM_dom"/>
</dbReference>
<evidence type="ECO:0000259" key="7">
    <source>
        <dbReference type="PROSITE" id="PS50102"/>
    </source>
</evidence>
<dbReference type="Ensembl" id="ENSSTUT00000020063.1">
    <property type="protein sequence ID" value="ENSSTUP00000019078.1"/>
    <property type="gene ID" value="ENSSTUG00000008502.1"/>
</dbReference>
<dbReference type="GeneTree" id="ENSGT00940000165677"/>
<keyword evidence="2" id="KW-0677">Repeat</keyword>
<dbReference type="Proteomes" id="UP000472277">
    <property type="component" value="Chromosome 9"/>
</dbReference>
<feature type="signal peptide" evidence="6">
    <location>
        <begin position="1"/>
        <end position="19"/>
    </location>
</feature>
<dbReference type="InterPro" id="IPR035979">
    <property type="entry name" value="RBD_domain_sf"/>
</dbReference>
<name>A0A673XCH1_SALTR</name>
<dbReference type="FunFam" id="3.30.70.330:FF:000071">
    <property type="entry name" value="heterogeneous nuclear ribonucleoprotein H isoform X1"/>
    <property type="match status" value="1"/>
</dbReference>
<feature type="compositionally biased region" description="Basic and acidic residues" evidence="5">
    <location>
        <begin position="307"/>
        <end position="323"/>
    </location>
</feature>
<dbReference type="Pfam" id="PF00076">
    <property type="entry name" value="RRM_1"/>
    <property type="match status" value="2"/>
</dbReference>
<dbReference type="InterPro" id="IPR012677">
    <property type="entry name" value="Nucleotide-bd_a/b_plait_sf"/>
</dbReference>
<feature type="compositionally biased region" description="Basic and acidic residues" evidence="5">
    <location>
        <begin position="355"/>
        <end position="373"/>
    </location>
</feature>
<reference evidence="8" key="2">
    <citation type="submission" date="2025-09" db="UniProtKB">
        <authorList>
            <consortium name="Ensembl"/>
        </authorList>
    </citation>
    <scope>IDENTIFICATION</scope>
</reference>
<reference evidence="8" key="1">
    <citation type="submission" date="2025-08" db="UniProtKB">
        <authorList>
            <consortium name="Ensembl"/>
        </authorList>
    </citation>
    <scope>IDENTIFICATION</scope>
</reference>
<dbReference type="Gene3D" id="3.30.70.330">
    <property type="match status" value="3"/>
</dbReference>
<organism evidence="8 9">
    <name type="scientific">Salmo trutta</name>
    <name type="common">Brown trout</name>
    <dbReference type="NCBI Taxonomy" id="8032"/>
    <lineage>
        <taxon>Eukaryota</taxon>
        <taxon>Metazoa</taxon>
        <taxon>Chordata</taxon>
        <taxon>Craniata</taxon>
        <taxon>Vertebrata</taxon>
        <taxon>Euteleostomi</taxon>
        <taxon>Actinopterygii</taxon>
        <taxon>Neopterygii</taxon>
        <taxon>Teleostei</taxon>
        <taxon>Protacanthopterygii</taxon>
        <taxon>Salmoniformes</taxon>
        <taxon>Salmonidae</taxon>
        <taxon>Salmoninae</taxon>
        <taxon>Salmo</taxon>
    </lineage>
</organism>
<accession>A0A673XCH1</accession>
<feature type="domain" description="RRM" evidence="7">
    <location>
        <begin position="198"/>
        <end position="275"/>
    </location>
</feature>
<evidence type="ECO:0000256" key="5">
    <source>
        <dbReference type="SAM" id="MobiDB-lite"/>
    </source>
</evidence>
<evidence type="ECO:0000256" key="4">
    <source>
        <dbReference type="PROSITE-ProRule" id="PRU00176"/>
    </source>
</evidence>
<feature type="chain" id="PRO_5025427613" evidence="6">
    <location>
        <begin position="20"/>
        <end position="567"/>
    </location>
</feature>
<sequence>MSGNCRSLLFALRLSVVGRQVSRSLLSQSSVAGTVTVAERCDRPRYHHHWTGALKPRHHRLSALQSHLGLHSESGAPFKEDDYPPLPDYNSDPGPEKKEVFIIRAKGLPWSCTTEDLLQFFSECRVRDGVKGIHLTVNRDGKPNGQAFIELEHEDDVGKALEKHRQYLGPRYIEVFEVNNSDAEAILKKSVQLPARDGLVRIRGLPYSCTETDVMLFFSGLDVAEDGVTLVTDHRGRNSGEAYVQFLTQEQADEALTRDRQVIGNRYIEVFPSRRSEIGGRKKTESVEEDRNSRQSQPHRPAAQPSRHGEIHRQTDRQTDRQAGRQAGRQTDRLQYSPPDRQTDRQTAVQPSRQTDGRTDRLQYSPPDRRTDGRTCSSTARQTDRQTCSSTARQTDLQQYSPTDRQTDLQQYSPTDGQTDSSTARQTDRQTAVQPSRHGETDCFLKMCSVMSFSCDENERRVDVSMDVPWLLFVSGTHPVSSLPQHFVHMRGLPFQATGDDIVQFFSPLALSRILVEFGPDGRASGEADVYFTSHQDAVSAMTRDKAHMQERYIELFLNSTSSDERE</sequence>
<feature type="compositionally biased region" description="Polar residues" evidence="5">
    <location>
        <begin position="345"/>
        <end position="354"/>
    </location>
</feature>
<keyword evidence="3 4" id="KW-0694">RNA-binding</keyword>
<dbReference type="InterPro" id="IPR050666">
    <property type="entry name" value="ESRP"/>
</dbReference>
<protein>
    <submittedName>
        <fullName evidence="8">G-rich sequence factor 1-like</fullName>
    </submittedName>
</protein>
<evidence type="ECO:0000313" key="9">
    <source>
        <dbReference type="Proteomes" id="UP000472277"/>
    </source>
</evidence>
<evidence type="ECO:0000256" key="6">
    <source>
        <dbReference type="SAM" id="SignalP"/>
    </source>
</evidence>
<evidence type="ECO:0000313" key="8">
    <source>
        <dbReference type="Ensembl" id="ENSSTUP00000019078.1"/>
    </source>
</evidence>
<dbReference type="InterPro" id="IPR034426">
    <property type="entry name" value="GRSF1_RRM3"/>
</dbReference>
<proteinExistence type="predicted"/>
<dbReference type="PANTHER" id="PTHR13976">
    <property type="entry name" value="HETEROGENEOUS NUCLEAR RIBONUCLEOPROTEIN-RELATED"/>
    <property type="match status" value="1"/>
</dbReference>
<feature type="domain" description="RRM" evidence="7">
    <location>
        <begin position="486"/>
        <end position="567"/>
    </location>
</feature>
<keyword evidence="6" id="KW-0732">Signal</keyword>
<feature type="compositionally biased region" description="Basic and acidic residues" evidence="5">
    <location>
        <begin position="274"/>
        <end position="293"/>
    </location>
</feature>
<dbReference type="SUPFAM" id="SSF54928">
    <property type="entry name" value="RNA-binding domain, RBD"/>
    <property type="match status" value="3"/>
</dbReference>
<dbReference type="InParanoid" id="A0A673XCH1"/>
<evidence type="ECO:0000256" key="1">
    <source>
        <dbReference type="ARBA" id="ARBA00022553"/>
    </source>
</evidence>
<feature type="domain" description="RRM" evidence="7">
    <location>
        <begin position="101"/>
        <end position="180"/>
    </location>
</feature>
<evidence type="ECO:0000256" key="3">
    <source>
        <dbReference type="ARBA" id="ARBA00022884"/>
    </source>
</evidence>
<keyword evidence="1" id="KW-0597">Phosphoprotein</keyword>
<feature type="region of interest" description="Disordered" evidence="5">
    <location>
        <begin position="274"/>
        <end position="436"/>
    </location>
</feature>
<dbReference type="PROSITE" id="PS50102">
    <property type="entry name" value="RRM"/>
    <property type="match status" value="3"/>
</dbReference>
<dbReference type="GO" id="GO:0003723">
    <property type="term" value="F:RNA binding"/>
    <property type="evidence" value="ECO:0007669"/>
    <property type="project" value="UniProtKB-UniRule"/>
</dbReference>
<dbReference type="AlphaFoldDB" id="A0A673XCH1"/>